<dbReference type="GO" id="GO:0016715">
    <property type="term" value="F:oxidoreductase activity, acting on paired donors, with incorporation or reduction of molecular oxygen, reduced ascorbate as one donor, and incorporation of one atom of oxygen"/>
    <property type="evidence" value="ECO:0007669"/>
    <property type="project" value="InterPro"/>
</dbReference>
<keyword evidence="3" id="KW-0503">Monooxygenase</keyword>
<dbReference type="EMBL" id="FZNY01000011">
    <property type="protein sequence ID" value="SNS32029.1"/>
    <property type="molecule type" value="Genomic_DNA"/>
</dbReference>
<dbReference type="Proteomes" id="UP000198379">
    <property type="component" value="Unassembled WGS sequence"/>
</dbReference>
<name>A0A239DIG1_9FLAO</name>
<dbReference type="Gene3D" id="3.40.30.10">
    <property type="entry name" value="Glutaredoxin"/>
    <property type="match status" value="1"/>
</dbReference>
<dbReference type="InterPro" id="IPR000866">
    <property type="entry name" value="AhpC/TSA"/>
</dbReference>
<dbReference type="RefSeq" id="WP_089373780.1">
    <property type="nucleotide sequence ID" value="NZ_BMEP01000008.1"/>
</dbReference>
<evidence type="ECO:0000259" key="2">
    <source>
        <dbReference type="Pfam" id="PF00578"/>
    </source>
</evidence>
<keyword evidence="4" id="KW-1185">Reference proteome</keyword>
<dbReference type="PANTHER" id="PTHR43640:SF1">
    <property type="entry name" value="THIOREDOXIN-DEPENDENT PEROXIREDOXIN"/>
    <property type="match status" value="1"/>
</dbReference>
<proteinExistence type="predicted"/>
<evidence type="ECO:0000313" key="3">
    <source>
        <dbReference type="EMBL" id="SNS32029.1"/>
    </source>
</evidence>
<dbReference type="GO" id="GO:0005507">
    <property type="term" value="F:copper ion binding"/>
    <property type="evidence" value="ECO:0007669"/>
    <property type="project" value="InterPro"/>
</dbReference>
<gene>
    <name evidence="3" type="ORF">SAMN06265376_11127</name>
</gene>
<sequence length="581" mass="65840">MKKIFTYLFLCALCIISCKKEIPVAIPDARINDYALYDASGNFHRLSTYNDSKAIVLFVQGNGCPIVRNALSDFHEIVDDYQSEGFTFFMINSNMQDTRGTIAKESTDFKFEVPVLSDDVQLVADALDITITAEAIILDPTSREVIYRGPLNNRLDYETQKSKPTETYLRDALDAIIANQTPLNKQEMTRGCRVTRQHTLEKDTLTFTKDIAPILTNHCVRCHIDGGVAPWSMTDYDKIVGWSAMIEQVMLSKRMPPWKADPVIGSFSNTFELAEKDRRKLVRWIKDGMTYGDGDDPLKSLTPKEALIPETTLVPDTTIVLKKEIIPATGIIDYRHQRIKLNLPEGKWLAGVTIVPGNPKVVHHSTLASSSKPQLVVDRPERQWIDNLIAVVASGTSKSTIFPNESGIYIDKDIELILQTHYTTTGKQEEDISKIHLYFHDEKPEKQYYSLGVFSDDFKIEPYEKNTPAIAQDKITEDVYVHSIFPHMHFRGKQMKITAKKPNGEIIDLISVPDFDFNWQLVYNYTEPILLPKGTVITAKGVFNNSFQNPLNPDPSKEVVFGYQSSDEMFMGLVNYTIAEE</sequence>
<dbReference type="Gene3D" id="2.60.120.310">
    <property type="entry name" value="Copper type II, ascorbate-dependent monooxygenase, N-terminal domain"/>
    <property type="match status" value="1"/>
</dbReference>
<dbReference type="Pfam" id="PF00578">
    <property type="entry name" value="AhpC-TSA"/>
    <property type="match status" value="1"/>
</dbReference>
<dbReference type="AlphaFoldDB" id="A0A239DIG1"/>
<evidence type="ECO:0000313" key="4">
    <source>
        <dbReference type="Proteomes" id="UP000198379"/>
    </source>
</evidence>
<dbReference type="InterPro" id="IPR014784">
    <property type="entry name" value="Cu2_ascorb_mOase-like_C"/>
</dbReference>
<dbReference type="SUPFAM" id="SSF52833">
    <property type="entry name" value="Thioredoxin-like"/>
    <property type="match status" value="1"/>
</dbReference>
<dbReference type="GO" id="GO:0016209">
    <property type="term" value="F:antioxidant activity"/>
    <property type="evidence" value="ECO:0007669"/>
    <property type="project" value="InterPro"/>
</dbReference>
<keyword evidence="1" id="KW-1015">Disulfide bond</keyword>
<dbReference type="Gene3D" id="2.60.120.230">
    <property type="match status" value="1"/>
</dbReference>
<evidence type="ECO:0000256" key="1">
    <source>
        <dbReference type="ARBA" id="ARBA00023157"/>
    </source>
</evidence>
<dbReference type="InterPro" id="IPR036249">
    <property type="entry name" value="Thioredoxin-like_sf"/>
</dbReference>
<organism evidence="3 4">
    <name type="scientific">Dokdonia pacifica</name>
    <dbReference type="NCBI Taxonomy" id="1627892"/>
    <lineage>
        <taxon>Bacteria</taxon>
        <taxon>Pseudomonadati</taxon>
        <taxon>Bacteroidota</taxon>
        <taxon>Flavobacteriia</taxon>
        <taxon>Flavobacteriales</taxon>
        <taxon>Flavobacteriaceae</taxon>
        <taxon>Dokdonia</taxon>
    </lineage>
</organism>
<feature type="domain" description="Alkyl hydroperoxide reductase subunit C/ Thiol specific antioxidant" evidence="2">
    <location>
        <begin position="31"/>
        <end position="133"/>
    </location>
</feature>
<dbReference type="InterPro" id="IPR008977">
    <property type="entry name" value="PHM/PNGase_F_dom_sf"/>
</dbReference>
<dbReference type="PANTHER" id="PTHR43640">
    <property type="entry name" value="OS07G0260300 PROTEIN"/>
    <property type="match status" value="1"/>
</dbReference>
<keyword evidence="3" id="KW-0560">Oxidoreductase</keyword>
<dbReference type="InterPro" id="IPR047262">
    <property type="entry name" value="PRX-like1"/>
</dbReference>
<dbReference type="InterPro" id="IPR036939">
    <property type="entry name" value="Cu2_ascorb_mOase_N_sf"/>
</dbReference>
<accession>A0A239DIG1</accession>
<protein>
    <submittedName>
        <fullName evidence="3">Copper type II ascorbate-dependent monooxygenase, C-terminal domain</fullName>
    </submittedName>
</protein>
<dbReference type="OrthoDB" id="9786191at2"/>
<dbReference type="SUPFAM" id="SSF49742">
    <property type="entry name" value="PHM/PNGase F"/>
    <property type="match status" value="2"/>
</dbReference>
<reference evidence="3 4" key="1">
    <citation type="submission" date="2017-06" db="EMBL/GenBank/DDBJ databases">
        <authorList>
            <person name="Kim H.J."/>
            <person name="Triplett B.A."/>
        </authorList>
    </citation>
    <scope>NUCLEOTIDE SEQUENCE [LARGE SCALE GENOMIC DNA]</scope>
    <source>
        <strain evidence="3 4">DSM 25597</strain>
    </source>
</reference>